<evidence type="ECO:0000256" key="12">
    <source>
        <dbReference type="ARBA" id="ARBA00023257"/>
    </source>
</evidence>
<feature type="repeat" description="ANK" evidence="15">
    <location>
        <begin position="451"/>
        <end position="475"/>
    </location>
</feature>
<feature type="compositionally biased region" description="Basic and acidic residues" evidence="16">
    <location>
        <begin position="2657"/>
        <end position="2674"/>
    </location>
</feature>
<keyword evidence="20" id="KW-1185">Reference proteome</keyword>
<feature type="region of interest" description="Disordered" evidence="16">
    <location>
        <begin position="1631"/>
        <end position="1710"/>
    </location>
</feature>
<keyword evidence="4" id="KW-0963">Cytoplasm</keyword>
<dbReference type="Gene3D" id="1.10.533.10">
    <property type="entry name" value="Death Domain, Fas"/>
    <property type="match status" value="1"/>
</dbReference>
<keyword evidence="3" id="KW-1003">Cell membrane</keyword>
<evidence type="ECO:0000256" key="1">
    <source>
        <dbReference type="ARBA" id="ARBA00004245"/>
    </source>
</evidence>
<evidence type="ECO:0000256" key="13">
    <source>
        <dbReference type="ARBA" id="ARBA00024012"/>
    </source>
</evidence>
<evidence type="ECO:0000256" key="7">
    <source>
        <dbReference type="ARBA" id="ARBA00023018"/>
    </source>
</evidence>
<dbReference type="FunFam" id="2.60.40.2660:FF:000001">
    <property type="entry name" value="Ankyrin-3 isoform 2"/>
    <property type="match status" value="1"/>
</dbReference>
<feature type="compositionally biased region" description="Acidic residues" evidence="16">
    <location>
        <begin position="2347"/>
        <end position="2356"/>
    </location>
</feature>
<name>A0A8C3KKF7_9CHAR</name>
<evidence type="ECO:0000256" key="16">
    <source>
        <dbReference type="SAM" id="MobiDB-lite"/>
    </source>
</evidence>
<feature type="domain" description="ZU5" evidence="18">
    <location>
        <begin position="1090"/>
        <end position="1236"/>
    </location>
</feature>
<reference evidence="19" key="1">
    <citation type="submission" date="2025-08" db="UniProtKB">
        <authorList>
            <consortium name="Ensembl"/>
        </authorList>
    </citation>
    <scope>IDENTIFICATION</scope>
</reference>
<feature type="region of interest" description="Disordered" evidence="16">
    <location>
        <begin position="2735"/>
        <end position="2761"/>
    </location>
</feature>
<keyword evidence="10" id="KW-0206">Cytoskeleton</keyword>
<feature type="compositionally biased region" description="Basic and acidic residues" evidence="16">
    <location>
        <begin position="2107"/>
        <end position="2116"/>
    </location>
</feature>
<keyword evidence="7" id="KW-0770">Synapse</keyword>
<dbReference type="GO" id="GO:0072659">
    <property type="term" value="P:protein localization to plasma membrane"/>
    <property type="evidence" value="ECO:0007669"/>
    <property type="project" value="UniProtKB-ARBA"/>
</dbReference>
<dbReference type="SUPFAM" id="SSF48403">
    <property type="entry name" value="Ankyrin repeat"/>
    <property type="match status" value="2"/>
</dbReference>
<feature type="repeat" description="ANK" evidence="15">
    <location>
        <begin position="583"/>
        <end position="615"/>
    </location>
</feature>
<comment type="subcellular location">
    <subcellularLocation>
        <location evidence="13">Cell membrane</location>
        <location evidence="13">Sarcolemma</location>
        <location evidence="13">T-tubule</location>
    </subcellularLocation>
    <subcellularLocation>
        <location evidence="1">Cytoplasm</location>
        <location evidence="1">Cytoskeleton</location>
    </subcellularLocation>
    <subcellularLocation>
        <location evidence="2">Lysosome</location>
    </subcellularLocation>
    <subcellularLocation>
        <location evidence="14">Postsynaptic cell membrane</location>
    </subcellularLocation>
</comment>
<dbReference type="SMART" id="SM00218">
    <property type="entry name" value="ZU5"/>
    <property type="match status" value="1"/>
</dbReference>
<feature type="repeat" description="ANK" evidence="15">
    <location>
        <begin position="319"/>
        <end position="351"/>
    </location>
</feature>
<evidence type="ECO:0000313" key="20">
    <source>
        <dbReference type="Proteomes" id="UP000694419"/>
    </source>
</evidence>
<feature type="region of interest" description="Disordered" evidence="16">
    <location>
        <begin position="2640"/>
        <end position="2695"/>
    </location>
</feature>
<feature type="compositionally biased region" description="Basic and acidic residues" evidence="16">
    <location>
        <begin position="7"/>
        <end position="17"/>
    </location>
</feature>
<protein>
    <submittedName>
        <fullName evidence="19">Ankyrin 2</fullName>
    </submittedName>
</protein>
<feature type="compositionally biased region" description="Basic and acidic residues" evidence="16">
    <location>
        <begin position="2357"/>
        <end position="2368"/>
    </location>
</feature>
<feature type="compositionally biased region" description="Polar residues" evidence="16">
    <location>
        <begin position="1802"/>
        <end position="1811"/>
    </location>
</feature>
<feature type="compositionally biased region" description="Basic and acidic residues" evidence="16">
    <location>
        <begin position="1842"/>
        <end position="1870"/>
    </location>
</feature>
<dbReference type="InterPro" id="IPR036770">
    <property type="entry name" value="Ankyrin_rpt-contain_sf"/>
</dbReference>
<feature type="repeat" description="ANK" evidence="15">
    <location>
        <begin position="486"/>
        <end position="518"/>
    </location>
</feature>
<feature type="region of interest" description="Disordered" evidence="16">
    <location>
        <begin position="1733"/>
        <end position="1943"/>
    </location>
</feature>
<dbReference type="FunFam" id="2.60.220.30:FF:000001">
    <property type="entry name" value="Ankyrin-3 isoform 2"/>
    <property type="match status" value="1"/>
</dbReference>
<dbReference type="SMART" id="SM00005">
    <property type="entry name" value="DEATH"/>
    <property type="match status" value="1"/>
</dbReference>
<dbReference type="PROSITE" id="PS50088">
    <property type="entry name" value="ANK_REPEAT"/>
    <property type="match status" value="19"/>
</dbReference>
<keyword evidence="11" id="KW-0458">Lysosome</keyword>
<feature type="repeat" description="ANK" evidence="15">
    <location>
        <begin position="550"/>
        <end position="582"/>
    </location>
</feature>
<feature type="repeat" description="ANK" evidence="15">
    <location>
        <begin position="220"/>
        <end position="252"/>
    </location>
</feature>
<evidence type="ECO:0000313" key="19">
    <source>
        <dbReference type="Ensembl" id="ENSCPGP00000024650.1"/>
    </source>
</evidence>
<dbReference type="Gene3D" id="1.25.40.20">
    <property type="entry name" value="Ankyrin repeat-containing domain"/>
    <property type="match status" value="4"/>
</dbReference>
<dbReference type="Ensembl" id="ENSCPGT00000026921.1">
    <property type="protein sequence ID" value="ENSCPGP00000024650.1"/>
    <property type="gene ID" value="ENSCPGG00000003187.1"/>
</dbReference>
<dbReference type="InterPro" id="IPR051165">
    <property type="entry name" value="Multifunctional_ANK_Repeat"/>
</dbReference>
<feature type="region of interest" description="Disordered" evidence="16">
    <location>
        <begin position="2774"/>
        <end position="2795"/>
    </location>
</feature>
<dbReference type="Pfam" id="PF13637">
    <property type="entry name" value="Ank_4"/>
    <property type="match status" value="3"/>
</dbReference>
<dbReference type="FunFam" id="2.60.220.30:FF:000002">
    <property type="entry name" value="Ankyrin-3 isoform 2"/>
    <property type="match status" value="1"/>
</dbReference>
<evidence type="ECO:0000256" key="4">
    <source>
        <dbReference type="ARBA" id="ARBA00022490"/>
    </source>
</evidence>
<feature type="repeat" description="ANK" evidence="15">
    <location>
        <begin position="125"/>
        <end position="157"/>
    </location>
</feature>
<dbReference type="Proteomes" id="UP000694419">
    <property type="component" value="Unplaced"/>
</dbReference>
<keyword evidence="9" id="KW-0472">Membrane</keyword>
<dbReference type="SMART" id="SM00248">
    <property type="entry name" value="ANK"/>
    <property type="match status" value="22"/>
</dbReference>
<evidence type="ECO:0000256" key="14">
    <source>
        <dbReference type="ARBA" id="ARBA00034100"/>
    </source>
</evidence>
<proteinExistence type="predicted"/>
<evidence type="ECO:0000259" key="18">
    <source>
        <dbReference type="PROSITE" id="PS51145"/>
    </source>
</evidence>
<sequence>MWCAASQEREPEGEQRNQKGRFPTSDSNASFLRAARAGNLDKVVEYLKSGIDINTCNQNGLNALHLAAKEGHVGLVQELLERGSAVDSATKKGNTALHIASLAGQAEVVKVLVKEGANINAQSQNGFTPLYMAAQENHIEVVKYLLENGANQSTATEDGFTPLAVALQQGHNQAVAILLENDTKGKVRLPALHIAARKDDTKSAALLLQNDHNADVQSKSGFTPLHIAAHYGNVNVATLLLNRGAAVDFTARNGITPLHVASKRGNTNMVKLLLDRGGQIDAKTRDGLTPLHCAARSGHDQVVELLLERGAPLLARTKNGLSPLHMAAQGDHVECVKHLLQHKAPVDDVTLDYLTALHVAAHCGHYRVTKLLLDKRANPNARALNGFTPLHIACKKNRIKVMELLVKYGASIQAITESGLTPIHVAAFMGHLNIVLLLLQNGASPDVTNIRGETALHMAARAGQVEVVRCLLRNGHMAHPDAATTNGYTPLHISAREGQVDVASVLLEAGASHSMSTKVRQNALHLCSREMSACPLMQASAFLSPGIFQKGFTPLHVAAKYGSLEVAKLLLQRRASPDSAGKNGLTPLHVAAHYDNQKVALLLLEKGASPHSTAKNGYTPLHIAAKKNQMQIATTLLNYGAETNILTKQGVTPLHLASQEGHTDMVTLLLEKGSNIHVATKTGLTSLHLAAQEDKVNVAEILTKHGANQDAQTKLGYTPLIVACHYGNIKMVNFLLKQGANVNAKTKNGYTPLHQAAQQGHTHIINVLLQHGAKPNAITTNGNTALAIARRLGYISVVDTLKVVTEEITTTTTTVTEKHKLNVPETMTEVLDVSDEEASREMCFSDFYRISDDTMTGDGGEYLRPEDLKELGDDSLPSSQFLDGMNYLRYSLEGGRSDSLRSFSSDRSHTLSHASYLRDSAMIDDTVVIPSHFLVSFMVDARGGAMRGCRHNGLRIIIPPRKCTAPTRVTCRLVKRHRLATMPPMVEGEGLASRLIEVGPSGAQFLGPVIVEIPHFAALRGKERELVILRSENGDSWKEHFCEYTEDELNEILNGMDEVLDTPEELEKKRICRIITRDFPQYFAVVSRIKQDSNLIGPEGGVLSSTVVPQVQAVFPEGALTKRIRVGLQAQPMHTELIKKILGNKATFSPIVTLEPRRRKFHKPITMTIPVPKASSDGLMNGYGGDAPTLRLLCSITGGTTPAQWEDITGTTPLTFVNECVSFTTNVSARFWLIDCRQTQESVTFASQVYREIICVPYMAKFVVFAKSHDPIEARLRCFCMTDDKVDKTLEQQENFAEVARSRDVEVLEGKPIYVDCFGNLVPLTKSGQHHIFSFFAFKENRLPLFVKVRDTTQEPCGRLSFMKEPKSTRGLVHQAICNLNITLPIYTKLNFPQHTILILRTIPHSQPHSGGHRCFLSSDPTQTSNIRRPSPHFDDTESTETSILKSHLVNEVPVLASPDLLSEVSEMKQDLIKMTAILTTDPSDKSGSIKVKDLGKPTEEEPGEPFEIVERVKEDLEKVNEILRGGSYTREEHVLQKSLSKQELVEEEWVIVSDEEIEEARKNAPLEVTEPTCVEVRIDKGTTKVEKPDMTGMVDYLTEDLKTYVSLHEVQPQALQEDLVEERFEAVVISRDSEKEGHKPPTTETLSPQEQHKPASEIKKPVRTKLRDKQKQKEGKMHSSEEQRGLKKLTPDESVGEEPGLTLTAAPEAKAVSPVIEETPIGSIKDKVKALQKRVEDEQKVRSKLPVRIQTRESTAEKASKRPAQVKKPVAHKAQPPVSPSSKTERLEETMSVRELMKAFQSGQDPSKNISGLFEHKSVKQKQQLPEKETTQRKPVSSQSETRRVSSHKTDKQKDKQSTVLKAEKEPQSKKGKMQISTVKITKKAVGKDQVKEQSSKKTTEPPPPVFDDESAKDTAVAKGRTSDDQGDTDFQISPDRKTSTDFSDVIKEELEDNDKYQQFRHLSVTEEGELNLEQVLTSPFGVAFPTEYVKDGFLPALSLQSAAFDGSSESLKHEGVADSPGSLLDGTPQISSEESYKHEGLAETPETSPESLSFSPKKTDEQNEEAKGAARAHTTAETCSSKELSPKEDKKGITERQLDAVTETSKSHSDHVSEELVPTASEEEADKHKESSSASIMKDVSRDKESRTTAHLTKSSETHDTALEKEKDITCERRVVVRSPQKLELSLASHDSESFSPVADDSLAISHKDSLEASPVLEDNSSHKTPDSLEPSPMKESPCRDSLESSPVEQTVKAGILGQGPLHSVFSKGETCPELASVRSRILRDPEGSADDDSLEQTSLMESSGKSPLSPETPSSEEISYEITPKTADSQALSNIPKSAVIPEVSEEPEDDCESEPKKRFTPEEEMFKMVTKIKMFDELEQEAKQKRDYKKDCKQDESSVAADSEAACEAEEPESTSVGEKDIPTVVTSAAESRKSSSSSESEPELTQLKKQADSGLLMEPVIRVQPPSPLPSRIDSSSSPDEAGFQPIDSQQCSVRIGTVKAEQDKPTEDDKKESLILGDSCKASTRESGTCRSDGCASAETEESKCDGRDGSETASPSVPVTHCGGTLCHSTGDCPQKEVHAESSLTLQQCEKDVETTALLTHTDLISTGAVSAKADGGSCGHSTIGCSVPQDTKLAEDDTTDHSALGSDLGKADPDFETSQKDTHAEEPLPEYSSLTAETVEPESCAADAAESSSPYIVSPYENVSSEHFFTDSENKVGSGRSLLSRENYSIEEGKVQTGEASLSRDTGSEYHSSEEMYMEIEPKSEGAFRKMSQGSSASDSAKLAESALEDITDETEKLISQVVITKTDVDSDMWSEIREDDEAFEARVKEEEQKIFGLMVDRRSQGTTPDTTPARTPTEEGTPLSEQNPFLFQEGKLFEMTRSGAIDMTKRSYPDESFHFFQMGQQPQEEVSLSEEVKEAAEVESAKLKSSPDPFSPSELEDLDIQEKDTLNYSPPASESSDKSEEMTGEGVSIVTTKADLKSRIPIKMGISASSKSPKKETAASEAEPLSGMEADMVDSSQVPCPISPEQSVVEDELDFPKVTRLVCSEQGDESPDSSPEEQRSVIEIPTALMESVPSCESKSKIPVRTVAAASQSLQQSENESLFTDGFLDSLQCEGKDDQAKPKSKIPIKAAFQKAEQYTYPDTPVCKLESPKALDMTSKLPMKQDNRSKSESDASIPMDPKTKRSIKARSYAEAEAETREREREMKLELDSDEATAARPKVFSSRLPVKSRSTTASRSAFSPTKESKEHFFDLYKNSIEFFEEISDEASKLVERLTQSEKEQELVSDDESSSALEVSVIENVPSSETQQSVPEDIFDTRPIWDESVETQIERIPDENVHDHAEGICQRLGFPVRRMEKEKDTLQRWIYFSELARELDFTEEQIHQIRIENPNSLQDQSHALLKYWLERDGKHATDTNLTQCLTKINRMDIVHLMETSGIDSMQVHGTRTYAEIEQTIGLDHSEGKRLPIQTAQAASPKH</sequence>
<keyword evidence="8 15" id="KW-0040">ANK repeat</keyword>
<feature type="repeat" description="ANK" evidence="15">
    <location>
        <begin position="682"/>
        <end position="714"/>
    </location>
</feature>
<feature type="region of interest" description="Disordered" evidence="16">
    <location>
        <begin position="2385"/>
        <end position="2522"/>
    </location>
</feature>
<feature type="repeat" description="ANK" evidence="15">
    <location>
        <begin position="616"/>
        <end position="648"/>
    </location>
</feature>
<evidence type="ECO:0000256" key="2">
    <source>
        <dbReference type="ARBA" id="ARBA00004371"/>
    </source>
</evidence>
<feature type="region of interest" description="Disordered" evidence="16">
    <location>
        <begin position="1484"/>
        <end position="1504"/>
    </location>
</feature>
<feature type="repeat" description="ANK" evidence="15">
    <location>
        <begin position="286"/>
        <end position="318"/>
    </location>
</feature>
<feature type="repeat" description="ANK" evidence="15">
    <location>
        <begin position="715"/>
        <end position="747"/>
    </location>
</feature>
<dbReference type="Gene3D" id="2.60.40.2660">
    <property type="match status" value="1"/>
</dbReference>
<dbReference type="SUPFAM" id="SSF47986">
    <property type="entry name" value="DEATH domain"/>
    <property type="match status" value="1"/>
</dbReference>
<feature type="compositionally biased region" description="Polar residues" evidence="16">
    <location>
        <begin position="2298"/>
        <end position="2308"/>
    </location>
</feature>
<dbReference type="Pfam" id="PF12796">
    <property type="entry name" value="Ank_2"/>
    <property type="match status" value="6"/>
</dbReference>
<dbReference type="Gene3D" id="2.60.220.30">
    <property type="match status" value="2"/>
</dbReference>
<feature type="region of interest" description="Disordered" evidence="16">
    <location>
        <begin position="2910"/>
        <end position="3046"/>
    </location>
</feature>
<feature type="repeat" description="ANK" evidence="15">
    <location>
        <begin position="418"/>
        <end position="450"/>
    </location>
</feature>
<dbReference type="PANTHER" id="PTHR24123">
    <property type="entry name" value="ANKYRIN REPEAT-CONTAINING"/>
    <property type="match status" value="1"/>
</dbReference>
<feature type="repeat" description="ANK" evidence="15">
    <location>
        <begin position="649"/>
        <end position="681"/>
    </location>
</feature>
<dbReference type="FunFam" id="1.10.533.10:FF:000002">
    <property type="entry name" value="Ankyrin-3 isoform 2"/>
    <property type="match status" value="1"/>
</dbReference>
<evidence type="ECO:0000256" key="9">
    <source>
        <dbReference type="ARBA" id="ARBA00023136"/>
    </source>
</evidence>
<feature type="compositionally biased region" description="Basic and acidic residues" evidence="16">
    <location>
        <begin position="1751"/>
        <end position="1761"/>
    </location>
</feature>
<dbReference type="GO" id="GO:0005764">
    <property type="term" value="C:lysosome"/>
    <property type="evidence" value="ECO:0007669"/>
    <property type="project" value="UniProtKB-SubCell"/>
</dbReference>
<feature type="repeat" description="ANK" evidence="15">
    <location>
        <begin position="59"/>
        <end position="91"/>
    </location>
</feature>
<dbReference type="Pfam" id="PF17809">
    <property type="entry name" value="UPA_2"/>
    <property type="match status" value="1"/>
</dbReference>
<feature type="region of interest" description="Disordered" evidence="16">
    <location>
        <begin position="3152"/>
        <end position="3232"/>
    </location>
</feature>
<feature type="region of interest" description="Disordered" evidence="16">
    <location>
        <begin position="2845"/>
        <end position="2882"/>
    </location>
</feature>
<evidence type="ECO:0000256" key="3">
    <source>
        <dbReference type="ARBA" id="ARBA00022475"/>
    </source>
</evidence>
<feature type="compositionally biased region" description="Basic and acidic residues" evidence="16">
    <location>
        <begin position="1887"/>
        <end position="1901"/>
    </location>
</feature>
<dbReference type="InterPro" id="IPR040745">
    <property type="entry name" value="Ankyrin_UPA"/>
</dbReference>
<organism evidence="19 20">
    <name type="scientific">Calidris pygmaea</name>
    <name type="common">Spoon-billed sandpiper</name>
    <dbReference type="NCBI Taxonomy" id="425635"/>
    <lineage>
        <taxon>Eukaryota</taxon>
        <taxon>Metazoa</taxon>
        <taxon>Chordata</taxon>
        <taxon>Craniata</taxon>
        <taxon>Vertebrata</taxon>
        <taxon>Euteleostomi</taxon>
        <taxon>Archelosauria</taxon>
        <taxon>Archosauria</taxon>
        <taxon>Dinosauria</taxon>
        <taxon>Saurischia</taxon>
        <taxon>Theropoda</taxon>
        <taxon>Coelurosauria</taxon>
        <taxon>Aves</taxon>
        <taxon>Neognathae</taxon>
        <taxon>Neoaves</taxon>
        <taxon>Charadriiformes</taxon>
        <taxon>Scolopacidae</taxon>
        <taxon>Calidris</taxon>
    </lineage>
</organism>
<dbReference type="GO" id="GO:0007165">
    <property type="term" value="P:signal transduction"/>
    <property type="evidence" value="ECO:0007669"/>
    <property type="project" value="InterPro"/>
</dbReference>
<feature type="compositionally biased region" description="Polar residues" evidence="16">
    <location>
        <begin position="2329"/>
        <end position="2339"/>
    </location>
</feature>
<evidence type="ECO:0000256" key="8">
    <source>
        <dbReference type="ARBA" id="ARBA00023043"/>
    </source>
</evidence>
<dbReference type="PROSITE" id="PS50017">
    <property type="entry name" value="DEATH_DOMAIN"/>
    <property type="match status" value="1"/>
</dbReference>
<feature type="repeat" description="ANK" evidence="15">
    <location>
        <begin position="748"/>
        <end position="780"/>
    </location>
</feature>
<feature type="repeat" description="ANK" evidence="15">
    <location>
        <begin position="385"/>
        <end position="417"/>
    </location>
</feature>
<dbReference type="FunFam" id="1.25.40.20:FF:000003">
    <property type="entry name" value="Ankyrin, isoform B"/>
    <property type="match status" value="1"/>
</dbReference>
<keyword evidence="5" id="KW-0597">Phosphoprotein</keyword>
<feature type="compositionally biased region" description="Basic and acidic residues" evidence="16">
    <location>
        <begin position="3202"/>
        <end position="3221"/>
    </location>
</feature>
<feature type="region of interest" description="Disordered" evidence="16">
    <location>
        <begin position="1"/>
        <end position="27"/>
    </location>
</feature>
<evidence type="ECO:0000256" key="11">
    <source>
        <dbReference type="ARBA" id="ARBA00023228"/>
    </source>
</evidence>
<feature type="compositionally biased region" description="Basic and acidic residues" evidence="16">
    <location>
        <begin position="3174"/>
        <end position="3184"/>
    </location>
</feature>
<evidence type="ECO:0000256" key="5">
    <source>
        <dbReference type="ARBA" id="ARBA00022553"/>
    </source>
</evidence>
<feature type="compositionally biased region" description="Basic and acidic residues" evidence="16">
    <location>
        <begin position="1733"/>
        <end position="1742"/>
    </location>
</feature>
<dbReference type="Pfam" id="PF13857">
    <property type="entry name" value="Ank_5"/>
    <property type="match status" value="1"/>
</dbReference>
<feature type="compositionally biased region" description="Basic and acidic residues" evidence="16">
    <location>
        <begin position="1651"/>
        <end position="1692"/>
    </location>
</feature>
<dbReference type="InterPro" id="IPR000906">
    <property type="entry name" value="ZU5_dom"/>
</dbReference>
<feature type="compositionally biased region" description="Basic and acidic residues" evidence="16">
    <location>
        <begin position="2385"/>
        <end position="2400"/>
    </location>
</feature>
<feature type="compositionally biased region" description="Basic and acidic residues" evidence="16">
    <location>
        <begin position="2923"/>
        <end position="2935"/>
    </location>
</feature>
<feature type="region of interest" description="Disordered" evidence="16">
    <location>
        <begin position="2007"/>
        <end position="2177"/>
    </location>
</feature>
<dbReference type="Pfam" id="PF00023">
    <property type="entry name" value="Ank"/>
    <property type="match status" value="1"/>
</dbReference>
<evidence type="ECO:0000256" key="10">
    <source>
        <dbReference type="ARBA" id="ARBA00023212"/>
    </source>
</evidence>
<evidence type="ECO:0000256" key="15">
    <source>
        <dbReference type="PROSITE-ProRule" id="PRU00023"/>
    </source>
</evidence>
<dbReference type="PANTHER" id="PTHR24123:SF49">
    <property type="entry name" value="ANKYRIN-2-LIKE ISOFORM X1"/>
    <property type="match status" value="1"/>
</dbReference>
<feature type="compositionally biased region" description="Polar residues" evidence="16">
    <location>
        <begin position="2047"/>
        <end position="2058"/>
    </location>
</feature>
<feature type="domain" description="Death" evidence="17">
    <location>
        <begin position="3381"/>
        <end position="3450"/>
    </location>
</feature>
<dbReference type="FunFam" id="1.25.40.20:FF:000002">
    <property type="entry name" value="Ankyrin-2 isoform 2"/>
    <property type="match status" value="1"/>
</dbReference>
<feature type="repeat" description="ANK" evidence="15">
    <location>
        <begin position="92"/>
        <end position="124"/>
    </location>
</feature>
<dbReference type="InterPro" id="IPR002110">
    <property type="entry name" value="Ankyrin_rpt"/>
</dbReference>
<dbReference type="GO" id="GO:0045211">
    <property type="term" value="C:postsynaptic membrane"/>
    <property type="evidence" value="ECO:0007669"/>
    <property type="project" value="UniProtKB-SubCell"/>
</dbReference>
<keyword evidence="12" id="KW-0628">Postsynaptic cell membrane</keyword>
<feature type="compositionally biased region" description="Basic and acidic residues" evidence="16">
    <location>
        <begin position="2059"/>
        <end position="2070"/>
    </location>
</feature>
<accession>A0A8C3KKF7</accession>
<feature type="compositionally biased region" description="Basic and acidic residues" evidence="16">
    <location>
        <begin position="2141"/>
        <end position="2177"/>
    </location>
</feature>
<feature type="repeat" description="ANK" evidence="15">
    <location>
        <begin position="352"/>
        <end position="384"/>
    </location>
</feature>
<dbReference type="InterPro" id="IPR000488">
    <property type="entry name" value="Death_dom"/>
</dbReference>
<evidence type="ECO:0000256" key="6">
    <source>
        <dbReference type="ARBA" id="ARBA00022737"/>
    </source>
</evidence>
<dbReference type="FunFam" id="1.25.40.20:FF:000001">
    <property type="entry name" value="Ankyrin-2 isoform 2"/>
    <property type="match status" value="1"/>
</dbReference>
<feature type="compositionally biased region" description="Low complexity" evidence="16">
    <location>
        <begin position="2309"/>
        <end position="2327"/>
    </location>
</feature>
<feature type="compositionally biased region" description="Basic and acidic residues" evidence="16">
    <location>
        <begin position="1631"/>
        <end position="1642"/>
    </location>
</feature>
<feature type="compositionally biased region" description="Low complexity" evidence="16">
    <location>
        <begin position="2475"/>
        <end position="2484"/>
    </location>
</feature>
<dbReference type="PROSITE" id="PS51145">
    <property type="entry name" value="ZU5"/>
    <property type="match status" value="2"/>
</dbReference>
<feature type="compositionally biased region" description="Low complexity" evidence="16">
    <location>
        <begin position="2855"/>
        <end position="2864"/>
    </location>
</feature>
<reference evidence="19" key="2">
    <citation type="submission" date="2025-09" db="UniProtKB">
        <authorList>
            <consortium name="Ensembl"/>
        </authorList>
    </citation>
    <scope>IDENTIFICATION</scope>
</reference>
<feature type="compositionally biased region" description="Basic and acidic residues" evidence="16">
    <location>
        <begin position="1491"/>
        <end position="1500"/>
    </location>
</feature>
<feature type="compositionally biased region" description="Basic and acidic residues" evidence="16">
    <location>
        <begin position="2086"/>
        <end position="2100"/>
    </location>
</feature>
<evidence type="ECO:0000259" key="17">
    <source>
        <dbReference type="PROSITE" id="PS50017"/>
    </source>
</evidence>
<dbReference type="Pfam" id="PF00531">
    <property type="entry name" value="Death"/>
    <property type="match status" value="1"/>
</dbReference>
<dbReference type="Pfam" id="PF00791">
    <property type="entry name" value="ZU5"/>
    <property type="match status" value="2"/>
</dbReference>
<dbReference type="PROSITE" id="PS50297">
    <property type="entry name" value="ANK_REP_REGION"/>
    <property type="match status" value="19"/>
</dbReference>
<keyword evidence="6" id="KW-0677">Repeat</keyword>
<dbReference type="PRINTS" id="PR01415">
    <property type="entry name" value="ANKYRIN"/>
</dbReference>
<dbReference type="InterPro" id="IPR011029">
    <property type="entry name" value="DEATH-like_dom_sf"/>
</dbReference>
<feature type="compositionally biased region" description="Basic and acidic residues" evidence="16">
    <location>
        <begin position="2506"/>
        <end position="2519"/>
    </location>
</feature>
<feature type="repeat" description="ANK" evidence="15">
    <location>
        <begin position="253"/>
        <end position="285"/>
    </location>
</feature>
<dbReference type="GO" id="GO:0030315">
    <property type="term" value="C:T-tubule"/>
    <property type="evidence" value="ECO:0007669"/>
    <property type="project" value="UniProtKB-SubCell"/>
</dbReference>
<feature type="domain" description="ZU5" evidence="18">
    <location>
        <begin position="933"/>
        <end position="1088"/>
    </location>
</feature>
<dbReference type="GO" id="GO:0005856">
    <property type="term" value="C:cytoskeleton"/>
    <property type="evidence" value="ECO:0007669"/>
    <property type="project" value="UniProtKB-SubCell"/>
</dbReference>
<feature type="region of interest" description="Disordered" evidence="16">
    <location>
        <begin position="2208"/>
        <end position="2368"/>
    </location>
</feature>
<feature type="compositionally biased region" description="Basic and acidic residues" evidence="16">
    <location>
        <begin position="1784"/>
        <end position="1798"/>
    </location>
</feature>